<protein>
    <submittedName>
        <fullName evidence="2">Uncharacterized protein</fullName>
    </submittedName>
</protein>
<keyword evidence="1" id="KW-0472">Membrane</keyword>
<feature type="transmembrane region" description="Helical" evidence="1">
    <location>
        <begin position="72"/>
        <end position="90"/>
    </location>
</feature>
<evidence type="ECO:0000313" key="2">
    <source>
        <dbReference type="EMBL" id="GAU91983.1"/>
    </source>
</evidence>
<dbReference type="EMBL" id="BDGG01000002">
    <property type="protein sequence ID" value="GAU91983.1"/>
    <property type="molecule type" value="Genomic_DNA"/>
</dbReference>
<keyword evidence="1" id="KW-0812">Transmembrane</keyword>
<accession>A0A1D1UZV1</accession>
<evidence type="ECO:0000313" key="3">
    <source>
        <dbReference type="Proteomes" id="UP000186922"/>
    </source>
</evidence>
<sequence>MCCVVGTVKDSTIRDDDLAAATLTQLLTAGPVLVALALSALVTERADLTCVGVEHTTKEGLVGSSPIRFSRLSAVAVPAIIIINFVSIIIKLPAS</sequence>
<proteinExistence type="predicted"/>
<name>A0A1D1UZV1_RAMVA</name>
<gene>
    <name evidence="2" type="primary">RvY_04136-1</name>
    <name evidence="2" type="synonym">RvY_04136.1</name>
    <name evidence="2" type="ORF">RvY_04136</name>
</gene>
<organism evidence="2 3">
    <name type="scientific">Ramazzottius varieornatus</name>
    <name type="common">Water bear</name>
    <name type="synonym">Tardigrade</name>
    <dbReference type="NCBI Taxonomy" id="947166"/>
    <lineage>
        <taxon>Eukaryota</taxon>
        <taxon>Metazoa</taxon>
        <taxon>Ecdysozoa</taxon>
        <taxon>Tardigrada</taxon>
        <taxon>Eutardigrada</taxon>
        <taxon>Parachela</taxon>
        <taxon>Hypsibioidea</taxon>
        <taxon>Ramazzottiidae</taxon>
        <taxon>Ramazzottius</taxon>
    </lineage>
</organism>
<dbReference type="Proteomes" id="UP000186922">
    <property type="component" value="Unassembled WGS sequence"/>
</dbReference>
<reference evidence="2 3" key="1">
    <citation type="journal article" date="2016" name="Nat. Commun.">
        <title>Extremotolerant tardigrade genome and improved radiotolerance of human cultured cells by tardigrade-unique protein.</title>
        <authorList>
            <person name="Hashimoto T."/>
            <person name="Horikawa D.D."/>
            <person name="Saito Y."/>
            <person name="Kuwahara H."/>
            <person name="Kozuka-Hata H."/>
            <person name="Shin-I T."/>
            <person name="Minakuchi Y."/>
            <person name="Ohishi K."/>
            <person name="Motoyama A."/>
            <person name="Aizu T."/>
            <person name="Enomoto A."/>
            <person name="Kondo K."/>
            <person name="Tanaka S."/>
            <person name="Hara Y."/>
            <person name="Koshikawa S."/>
            <person name="Sagara H."/>
            <person name="Miura T."/>
            <person name="Yokobori S."/>
            <person name="Miyagawa K."/>
            <person name="Suzuki Y."/>
            <person name="Kubo T."/>
            <person name="Oyama M."/>
            <person name="Kohara Y."/>
            <person name="Fujiyama A."/>
            <person name="Arakawa K."/>
            <person name="Katayama T."/>
            <person name="Toyoda A."/>
            <person name="Kunieda T."/>
        </authorList>
    </citation>
    <scope>NUCLEOTIDE SEQUENCE [LARGE SCALE GENOMIC DNA]</scope>
    <source>
        <strain evidence="2 3">YOKOZUNA-1</strain>
    </source>
</reference>
<keyword evidence="3" id="KW-1185">Reference proteome</keyword>
<dbReference type="AlphaFoldDB" id="A0A1D1UZV1"/>
<comment type="caution">
    <text evidence="2">The sequence shown here is derived from an EMBL/GenBank/DDBJ whole genome shotgun (WGS) entry which is preliminary data.</text>
</comment>
<evidence type="ECO:0000256" key="1">
    <source>
        <dbReference type="SAM" id="Phobius"/>
    </source>
</evidence>
<keyword evidence="1" id="KW-1133">Transmembrane helix</keyword>